<dbReference type="CDD" id="cd07962">
    <property type="entry name" value="Anticodon_Ia_Val"/>
    <property type="match status" value="1"/>
</dbReference>
<dbReference type="Pfam" id="PF08264">
    <property type="entry name" value="Anticodon_1"/>
    <property type="match status" value="1"/>
</dbReference>
<gene>
    <name evidence="14" type="ORF">DL89DRAFT_269380</name>
</gene>
<evidence type="ECO:0000256" key="7">
    <source>
        <dbReference type="ARBA" id="ARBA00022917"/>
    </source>
</evidence>
<evidence type="ECO:0000256" key="2">
    <source>
        <dbReference type="ARBA" id="ARBA00005594"/>
    </source>
</evidence>
<dbReference type="OrthoDB" id="629407at2759"/>
<dbReference type="InterPro" id="IPR009008">
    <property type="entry name" value="Val/Leu/Ile-tRNA-synth_edit"/>
</dbReference>
<dbReference type="Gene3D" id="3.90.740.10">
    <property type="entry name" value="Valyl/Leucyl/Isoleucyl-tRNA synthetase, editing domain"/>
    <property type="match status" value="1"/>
</dbReference>
<organism evidence="14 15">
    <name type="scientific">Linderina pennispora</name>
    <dbReference type="NCBI Taxonomy" id="61395"/>
    <lineage>
        <taxon>Eukaryota</taxon>
        <taxon>Fungi</taxon>
        <taxon>Fungi incertae sedis</taxon>
        <taxon>Zoopagomycota</taxon>
        <taxon>Kickxellomycotina</taxon>
        <taxon>Kickxellomycetes</taxon>
        <taxon>Kickxellales</taxon>
        <taxon>Kickxellaceae</taxon>
        <taxon>Linderina</taxon>
    </lineage>
</organism>
<evidence type="ECO:0000256" key="4">
    <source>
        <dbReference type="ARBA" id="ARBA00022598"/>
    </source>
</evidence>
<evidence type="ECO:0000256" key="6">
    <source>
        <dbReference type="ARBA" id="ARBA00022840"/>
    </source>
</evidence>
<dbReference type="STRING" id="61395.A0A1Y1W216"/>
<dbReference type="Gene3D" id="1.10.730.10">
    <property type="entry name" value="Isoleucyl-tRNA Synthetase, Domain 1"/>
    <property type="match status" value="1"/>
</dbReference>
<reference evidence="14 15" key="1">
    <citation type="submission" date="2016-07" db="EMBL/GenBank/DDBJ databases">
        <title>Pervasive Adenine N6-methylation of Active Genes in Fungi.</title>
        <authorList>
            <consortium name="DOE Joint Genome Institute"/>
            <person name="Mondo S.J."/>
            <person name="Dannebaum R.O."/>
            <person name="Kuo R.C."/>
            <person name="Labutti K."/>
            <person name="Haridas S."/>
            <person name="Kuo A."/>
            <person name="Salamov A."/>
            <person name="Ahrendt S.R."/>
            <person name="Lipzen A."/>
            <person name="Sullivan W."/>
            <person name="Andreopoulos W.B."/>
            <person name="Clum A."/>
            <person name="Lindquist E."/>
            <person name="Daum C."/>
            <person name="Ramamoorthy G.K."/>
            <person name="Gryganskyi A."/>
            <person name="Culley D."/>
            <person name="Magnuson J.K."/>
            <person name="James T.Y."/>
            <person name="O'Malley M.A."/>
            <person name="Stajich J.E."/>
            <person name="Spatafora J.W."/>
            <person name="Visel A."/>
            <person name="Grigoriev I.V."/>
        </authorList>
    </citation>
    <scope>NUCLEOTIDE SEQUENCE [LARGE SCALE GENOMIC DNA]</scope>
    <source>
        <strain evidence="14 15">ATCC 12442</strain>
    </source>
</reference>
<dbReference type="InterPro" id="IPR002303">
    <property type="entry name" value="Valyl-tRNA_ligase"/>
</dbReference>
<dbReference type="Pfam" id="PF00133">
    <property type="entry name" value="tRNA-synt_1"/>
    <property type="match status" value="2"/>
</dbReference>
<dbReference type="AlphaFoldDB" id="A0A1Y1W216"/>
<dbReference type="SUPFAM" id="SSF50677">
    <property type="entry name" value="ValRS/IleRS/LeuRS editing domain"/>
    <property type="match status" value="1"/>
</dbReference>
<evidence type="ECO:0000256" key="10">
    <source>
        <dbReference type="ARBA" id="ARBA00047552"/>
    </source>
</evidence>
<evidence type="ECO:0000256" key="1">
    <source>
        <dbReference type="ARBA" id="ARBA00004496"/>
    </source>
</evidence>
<dbReference type="GO" id="GO:0005829">
    <property type="term" value="C:cytosol"/>
    <property type="evidence" value="ECO:0007669"/>
    <property type="project" value="TreeGrafter"/>
</dbReference>
<dbReference type="GO" id="GO:0005524">
    <property type="term" value="F:ATP binding"/>
    <property type="evidence" value="ECO:0007669"/>
    <property type="project" value="UniProtKB-KW"/>
</dbReference>
<dbReference type="Proteomes" id="UP000193922">
    <property type="component" value="Unassembled WGS sequence"/>
</dbReference>
<dbReference type="InterPro" id="IPR009080">
    <property type="entry name" value="tRNAsynth_Ia_anticodon-bd"/>
</dbReference>
<keyword evidence="6 11" id="KW-0067">ATP-binding</keyword>
<dbReference type="SUPFAM" id="SSF52374">
    <property type="entry name" value="Nucleotidylyl transferase"/>
    <property type="match status" value="1"/>
</dbReference>
<dbReference type="GO" id="GO:0002161">
    <property type="term" value="F:aminoacyl-tRNA deacylase activity"/>
    <property type="evidence" value="ECO:0007669"/>
    <property type="project" value="InterPro"/>
</dbReference>
<dbReference type="PRINTS" id="PR00986">
    <property type="entry name" value="TRNASYNTHVAL"/>
</dbReference>
<dbReference type="InterPro" id="IPR014729">
    <property type="entry name" value="Rossmann-like_a/b/a_fold"/>
</dbReference>
<feature type="domain" description="Methionyl/Valyl/Leucyl/Isoleucyl-tRNA synthetase anticodon-binding" evidence="13">
    <location>
        <begin position="708"/>
        <end position="756"/>
    </location>
</feature>
<dbReference type="PROSITE" id="PS00178">
    <property type="entry name" value="AA_TRNA_LIGASE_I"/>
    <property type="match status" value="1"/>
</dbReference>
<keyword evidence="7 11" id="KW-0648">Protein biosynthesis</keyword>
<dbReference type="EMBL" id="MCFD01000012">
    <property type="protein sequence ID" value="ORX67589.1"/>
    <property type="molecule type" value="Genomic_DNA"/>
</dbReference>
<comment type="catalytic activity">
    <reaction evidence="10">
        <text>tRNA(Val) + L-valine + ATP = L-valyl-tRNA(Val) + AMP + diphosphate</text>
        <dbReference type="Rhea" id="RHEA:10704"/>
        <dbReference type="Rhea" id="RHEA-COMP:9672"/>
        <dbReference type="Rhea" id="RHEA-COMP:9708"/>
        <dbReference type="ChEBI" id="CHEBI:30616"/>
        <dbReference type="ChEBI" id="CHEBI:33019"/>
        <dbReference type="ChEBI" id="CHEBI:57762"/>
        <dbReference type="ChEBI" id="CHEBI:78442"/>
        <dbReference type="ChEBI" id="CHEBI:78537"/>
        <dbReference type="ChEBI" id="CHEBI:456215"/>
        <dbReference type="EC" id="6.1.1.9"/>
    </reaction>
</comment>
<dbReference type="InterPro" id="IPR002300">
    <property type="entry name" value="aa-tRNA-synth_Ia"/>
</dbReference>
<evidence type="ECO:0000256" key="11">
    <source>
        <dbReference type="RuleBase" id="RU363035"/>
    </source>
</evidence>
<dbReference type="InterPro" id="IPR033705">
    <property type="entry name" value="Anticodon_Ia_Val"/>
</dbReference>
<dbReference type="InterPro" id="IPR001412">
    <property type="entry name" value="aa-tRNA-synth_I_CS"/>
</dbReference>
<dbReference type="Gene3D" id="3.40.50.620">
    <property type="entry name" value="HUPs"/>
    <property type="match status" value="2"/>
</dbReference>
<evidence type="ECO:0000259" key="12">
    <source>
        <dbReference type="Pfam" id="PF00133"/>
    </source>
</evidence>
<dbReference type="RefSeq" id="XP_040741476.1">
    <property type="nucleotide sequence ID" value="XM_040888279.1"/>
</dbReference>
<evidence type="ECO:0000313" key="14">
    <source>
        <dbReference type="EMBL" id="ORX67589.1"/>
    </source>
</evidence>
<evidence type="ECO:0000259" key="13">
    <source>
        <dbReference type="Pfam" id="PF08264"/>
    </source>
</evidence>
<dbReference type="PANTHER" id="PTHR11946:SF109">
    <property type="entry name" value="VALINE--TRNA LIGASE"/>
    <property type="match status" value="1"/>
</dbReference>
<comment type="similarity">
    <text evidence="2 11">Belongs to the class-I aminoacyl-tRNA synthetase family.</text>
</comment>
<keyword evidence="5 11" id="KW-0547">Nucleotide-binding</keyword>
<dbReference type="GO" id="GO:0006438">
    <property type="term" value="P:valyl-tRNA aminoacylation"/>
    <property type="evidence" value="ECO:0007669"/>
    <property type="project" value="InterPro"/>
</dbReference>
<comment type="subcellular location">
    <subcellularLocation>
        <location evidence="1">Cytoplasm</location>
    </subcellularLocation>
</comment>
<dbReference type="InterPro" id="IPR013155">
    <property type="entry name" value="M/V/L/I-tRNA-synth_anticd-bd"/>
</dbReference>
<evidence type="ECO:0000256" key="5">
    <source>
        <dbReference type="ARBA" id="ARBA00022741"/>
    </source>
</evidence>
<name>A0A1Y1W216_9FUNG</name>
<dbReference type="PANTHER" id="PTHR11946">
    <property type="entry name" value="VALYL-TRNA SYNTHETASES"/>
    <property type="match status" value="1"/>
</dbReference>
<keyword evidence="8 11" id="KW-0030">Aminoacyl-tRNA synthetase</keyword>
<dbReference type="GeneID" id="63804927"/>
<keyword evidence="4 11" id="KW-0436">Ligase</keyword>
<evidence type="ECO:0000313" key="15">
    <source>
        <dbReference type="Proteomes" id="UP000193922"/>
    </source>
</evidence>
<accession>A0A1Y1W216</accession>
<comment type="caution">
    <text evidence="14">The sequence shown here is derived from an EMBL/GenBank/DDBJ whole genome shotgun (WGS) entry which is preliminary data.</text>
</comment>
<evidence type="ECO:0000256" key="3">
    <source>
        <dbReference type="ARBA" id="ARBA00013169"/>
    </source>
</evidence>
<dbReference type="SUPFAM" id="SSF47323">
    <property type="entry name" value="Anticodon-binding domain of a subclass of class I aminoacyl-tRNA synthetases"/>
    <property type="match status" value="1"/>
</dbReference>
<protein>
    <recommendedName>
        <fullName evidence="3">valine--tRNA ligase</fullName>
        <ecNumber evidence="3">6.1.1.9</ecNumber>
    </recommendedName>
    <alternativeName>
        <fullName evidence="9">Valyl-tRNA synthetase</fullName>
    </alternativeName>
</protein>
<dbReference type="GO" id="GO:0004832">
    <property type="term" value="F:valine-tRNA ligase activity"/>
    <property type="evidence" value="ECO:0007669"/>
    <property type="project" value="UniProtKB-EC"/>
</dbReference>
<evidence type="ECO:0000256" key="8">
    <source>
        <dbReference type="ARBA" id="ARBA00023146"/>
    </source>
</evidence>
<sequence length="886" mass="99173">MASKILTQAARTVVGRTRIRPLRSSIYAPCHQRWMSAPVHQFEKYDPAVVERDWYEWWQQRGLFKPQPSGLSAAVQDEFKMLLPPPNITGVLHIGHALTLSIQDSMARWHRMHGRSVNWVPGTDHAGISTQTVSFIEKVWEWKKAHGDKIKEQTTSIGASLNWDQEYFTMDAEHSKVVRDAFIRLLVNWSCALQSVISDIEVDKIPIEGRTLLEVPGSREKIEFGVLHHIRFPVVDPPAGTPTCLQVATTRPETMLGDVALAVHSSDSRYKGLAGRSVIHPLLHRPIPVVVDDVLVDPEFGTGVVKFSGMGRWEARRKVVATLMESGSYIGSTESENSVISRCSRSGDIIEPMLMPQWYPTPNEMVSAGQIQMVPERQKHIWNHWLSEIEDWCVSRQLWWGHRIPVYCVKWSGAEERWVAAESAEAAVDKAMGMLSESELKDDVKQDEDVLDTWFSSGLLPLTVFNQPAALASADATAGALSSVLETGQDILFFWVARMAMLCTHFAQTPPFSAVLLHPMVRDSQGRKMSKSLGNVINPLDVIHGAPLKTLQQTLKNGYLSDKELKKSTKELQKLYPNGFQRFGADALRFTLLLYTQQTQQINMSLENVKSSYHFCNKLWNTFKFVHMHADKVGKPSPESFAKAISQENLTVFDRALAMKTFRPAVAGEAVREFVQRDPVSKPALFGNASASRQWEYVALFCRTRTLVVNILLGSLDIVLRALHPFMPFVTEELWQKHAYRGSGAEMSVMECKWQSRSGIAASQWRSDEDNVDLGDGPEGPHQQCIEILSKETAIRICEDAGSNSTQRLVVAPGLRVVARLGPKQDTGHAMPSTGAAKIARLTAELDKVLKTVDSKGYQRSAPENVKEADRKRVIMLRAKIAAASK</sequence>
<feature type="domain" description="Aminoacyl-tRNA synthetase class Ia" evidence="12">
    <location>
        <begin position="134"/>
        <end position="605"/>
    </location>
</feature>
<feature type="domain" description="Aminoacyl-tRNA synthetase class Ia" evidence="12">
    <location>
        <begin position="54"/>
        <end position="132"/>
    </location>
</feature>
<keyword evidence="15" id="KW-1185">Reference proteome</keyword>
<dbReference type="EC" id="6.1.1.9" evidence="3"/>
<evidence type="ECO:0000256" key="9">
    <source>
        <dbReference type="ARBA" id="ARBA00029936"/>
    </source>
</evidence>
<proteinExistence type="inferred from homology"/>